<dbReference type="AlphaFoldDB" id="A0A382UEM3"/>
<evidence type="ECO:0000313" key="1">
    <source>
        <dbReference type="EMBL" id="SVD32716.1"/>
    </source>
</evidence>
<evidence type="ECO:0008006" key="2">
    <source>
        <dbReference type="Google" id="ProtNLM"/>
    </source>
</evidence>
<sequence length="293" mass="32831">GVHVIGSGTGTANNIIDGRSDTWWQPDSDDVVADWFVEIDLGRMVLAKKIRLIFPDTLDVEPFRSFSVYVNDGLRASNTRDVFVFSRIGRVTEPNDERVVEYDLETMWPGAAVGEHLTTGDTLRFMMTQHVRFVAEEYQPNAALAQIEVIAVGDNAVLGSVDRGGGVRGGTDTGNLLGIVDGDKNTAWTISGTADWIGSGHWFEIDMGATYWVDQAFYHLSRFRSREPGNFEITTSDGSEAAGLTENRVRSPFDFQHLSLVDNSFTPRRQMYEFNFASRKARYLFLRRINTPE</sequence>
<dbReference type="Gene3D" id="2.60.120.260">
    <property type="entry name" value="Galactose-binding domain-like"/>
    <property type="match status" value="2"/>
</dbReference>
<dbReference type="SUPFAM" id="SSF49785">
    <property type="entry name" value="Galactose-binding domain-like"/>
    <property type="match status" value="2"/>
</dbReference>
<protein>
    <recommendedName>
        <fullName evidence="2">F5/8 type C domain-containing protein</fullName>
    </recommendedName>
</protein>
<reference evidence="1" key="1">
    <citation type="submission" date="2018-05" db="EMBL/GenBank/DDBJ databases">
        <authorList>
            <person name="Lanie J.A."/>
            <person name="Ng W.-L."/>
            <person name="Kazmierczak K.M."/>
            <person name="Andrzejewski T.M."/>
            <person name="Davidsen T.M."/>
            <person name="Wayne K.J."/>
            <person name="Tettelin H."/>
            <person name="Glass J.I."/>
            <person name="Rusch D."/>
            <person name="Podicherti R."/>
            <person name="Tsui H.-C.T."/>
            <person name="Winkler M.E."/>
        </authorList>
    </citation>
    <scope>NUCLEOTIDE SEQUENCE</scope>
</reference>
<proteinExistence type="predicted"/>
<accession>A0A382UEM3</accession>
<name>A0A382UEM3_9ZZZZ</name>
<gene>
    <name evidence="1" type="ORF">METZ01_LOCUS385570</name>
</gene>
<feature type="non-terminal residue" evidence="1">
    <location>
        <position position="293"/>
    </location>
</feature>
<organism evidence="1">
    <name type="scientific">marine metagenome</name>
    <dbReference type="NCBI Taxonomy" id="408172"/>
    <lineage>
        <taxon>unclassified sequences</taxon>
        <taxon>metagenomes</taxon>
        <taxon>ecological metagenomes</taxon>
    </lineage>
</organism>
<dbReference type="EMBL" id="UINC01143666">
    <property type="protein sequence ID" value="SVD32716.1"/>
    <property type="molecule type" value="Genomic_DNA"/>
</dbReference>
<feature type="non-terminal residue" evidence="1">
    <location>
        <position position="1"/>
    </location>
</feature>
<dbReference type="InterPro" id="IPR008979">
    <property type="entry name" value="Galactose-bd-like_sf"/>
</dbReference>